<proteinExistence type="predicted"/>
<reference evidence="4" key="1">
    <citation type="journal article" date="2015" name="PLoS Genet.">
        <title>Genome Sequence and Transcriptome Analyses of Chrysochromulina tobin: Metabolic Tools for Enhanced Algal Fitness in the Prominent Order Prymnesiales (Haptophyceae).</title>
        <authorList>
            <person name="Hovde B.T."/>
            <person name="Deodato C.R."/>
            <person name="Hunsperger H.M."/>
            <person name="Ryken S.A."/>
            <person name="Yost W."/>
            <person name="Jha R.K."/>
            <person name="Patterson J."/>
            <person name="Monnat R.J. Jr."/>
            <person name="Barlow S.B."/>
            <person name="Starkenburg S.R."/>
            <person name="Cattolico R.A."/>
        </authorList>
    </citation>
    <scope>NUCLEOTIDE SEQUENCE</scope>
    <source>
        <strain evidence="4">CCMP291</strain>
    </source>
</reference>
<feature type="compositionally biased region" description="Low complexity" evidence="1">
    <location>
        <begin position="178"/>
        <end position="192"/>
    </location>
</feature>
<evidence type="ECO:0000313" key="3">
    <source>
        <dbReference type="EMBL" id="KOO26967.1"/>
    </source>
</evidence>
<evidence type="ECO:0000256" key="1">
    <source>
        <dbReference type="SAM" id="MobiDB-lite"/>
    </source>
</evidence>
<comment type="caution">
    <text evidence="3">The sequence shown here is derived from an EMBL/GenBank/DDBJ whole genome shotgun (WGS) entry which is preliminary data.</text>
</comment>
<keyword evidence="4" id="KW-1185">Reference proteome</keyword>
<accession>A0A0M0JKZ0</accession>
<protein>
    <recommendedName>
        <fullName evidence="2">KATNIP domain-containing protein</fullName>
    </recommendedName>
</protein>
<evidence type="ECO:0000259" key="2">
    <source>
        <dbReference type="Pfam" id="PF14652"/>
    </source>
</evidence>
<evidence type="ECO:0000313" key="4">
    <source>
        <dbReference type="Proteomes" id="UP000037460"/>
    </source>
</evidence>
<dbReference type="Proteomes" id="UP000037460">
    <property type="component" value="Unassembled WGS sequence"/>
</dbReference>
<name>A0A0M0JKZ0_9EUKA</name>
<dbReference type="PANTHER" id="PTHR21534">
    <property type="entry name" value="KATANIN-INTERACTING PROTEIN"/>
    <property type="match status" value="1"/>
</dbReference>
<feature type="domain" description="KATNIP" evidence="2">
    <location>
        <begin position="4"/>
        <end position="103"/>
    </location>
</feature>
<sequence length="245" mass="25784">MALRLSPTQLLADPPAIASLPHLKGDPRTVDKLVDGVNSSYDDRHMFLAPFTPGRSNVVCIDLGRVERLGAVRLWNYAKTSTRGVRSFEVLLDGSLLYKGTARPAPLRVGSALHAPTDFVQTVLFTDNEEVIRAEAAHVYTQEDLEDGLQIYDNGTKLSGSAAARPDEIQRPSTSVVGAAPPTARRGARPTALSGRVSGPAPGVVLGAGSSCACGPSLIASSSCGPALSARSSEARLRTRQASQI</sequence>
<dbReference type="InterPro" id="IPR027859">
    <property type="entry name" value="KATNIP_dom"/>
</dbReference>
<organism evidence="3 4">
    <name type="scientific">Chrysochromulina tobinii</name>
    <dbReference type="NCBI Taxonomy" id="1460289"/>
    <lineage>
        <taxon>Eukaryota</taxon>
        <taxon>Haptista</taxon>
        <taxon>Haptophyta</taxon>
        <taxon>Prymnesiophyceae</taxon>
        <taxon>Prymnesiales</taxon>
        <taxon>Chrysochromulinaceae</taxon>
        <taxon>Chrysochromulina</taxon>
    </lineage>
</organism>
<dbReference type="AlphaFoldDB" id="A0A0M0JKZ0"/>
<dbReference type="OrthoDB" id="304622at2759"/>
<dbReference type="EMBL" id="JWZX01002779">
    <property type="protein sequence ID" value="KOO26967.1"/>
    <property type="molecule type" value="Genomic_DNA"/>
</dbReference>
<gene>
    <name evidence="3" type="ORF">Ctob_007529</name>
</gene>
<dbReference type="InterPro" id="IPR026704">
    <property type="entry name" value="KATNIP"/>
</dbReference>
<feature type="region of interest" description="Disordered" evidence="1">
    <location>
        <begin position="161"/>
        <end position="195"/>
    </location>
</feature>
<dbReference type="PANTHER" id="PTHR21534:SF0">
    <property type="entry name" value="KATANIN-INTERACTING PROTEIN"/>
    <property type="match status" value="1"/>
</dbReference>
<dbReference type="Pfam" id="PF14652">
    <property type="entry name" value="DUF4457"/>
    <property type="match status" value="1"/>
</dbReference>